<gene>
    <name evidence="7" type="ORF">CYLTODRAFT_452977</name>
</gene>
<keyword evidence="8" id="KW-1185">Reference proteome</keyword>
<dbReference type="AlphaFoldDB" id="A0A0D7BEW7"/>
<protein>
    <recommendedName>
        <fullName evidence="6">Terpene synthase</fullName>
        <ecNumber evidence="6">4.2.3.-</ecNumber>
    </recommendedName>
</protein>
<sequence length="361" mass="41607">MPTLFPVSQLFQITTVFNTWRAAPPVYYLPDTLRDWPWASAVNPHLDEAHNESVAWLESFNAFSPEALAAFNKCKFTLFSALTYPESSYFTFRSICDLMHLFFALDEFTDDEPLDIVIQRCDATMDAMIHPDAPRPDGESAVGEMARQFWQRASGGKPMPAGVVQRFHTTWRRYLDSVIVQAERRGQQYICTPDEYIAARRDNIGTAPSFVWIEQSLGLDLPDAVMKHPLIETLHRDVSDMILMDNDMCSYRKEFLANDCDYNAVTVVTKHLKTDLAGAIQWISDYHDRSVESFMRAREAIIARAEGTSQWSEEDYKQVLRYIDGLGLFVRGHDEWNFETRRYFGAKAQEVKRTRKVVIEP</sequence>
<evidence type="ECO:0000256" key="5">
    <source>
        <dbReference type="ARBA" id="ARBA00023239"/>
    </source>
</evidence>
<comment type="similarity">
    <text evidence="2 6">Belongs to the terpene synthase family.</text>
</comment>
<dbReference type="GO" id="GO:0008299">
    <property type="term" value="P:isoprenoid biosynthetic process"/>
    <property type="evidence" value="ECO:0007669"/>
    <property type="project" value="UniProtKB-ARBA"/>
</dbReference>
<dbReference type="Pfam" id="PF19086">
    <property type="entry name" value="Terpene_syn_C_2"/>
    <property type="match status" value="1"/>
</dbReference>
<evidence type="ECO:0000256" key="4">
    <source>
        <dbReference type="ARBA" id="ARBA00022842"/>
    </source>
</evidence>
<accession>A0A0D7BEW7</accession>
<dbReference type="EC" id="4.2.3.-" evidence="6"/>
<comment type="cofactor">
    <cofactor evidence="1 6">
        <name>Mg(2+)</name>
        <dbReference type="ChEBI" id="CHEBI:18420"/>
    </cofactor>
</comment>
<evidence type="ECO:0000313" key="8">
    <source>
        <dbReference type="Proteomes" id="UP000054007"/>
    </source>
</evidence>
<dbReference type="SFLD" id="SFLDS00005">
    <property type="entry name" value="Isoprenoid_Synthase_Type_I"/>
    <property type="match status" value="1"/>
</dbReference>
<proteinExistence type="inferred from homology"/>
<reference evidence="7 8" key="1">
    <citation type="journal article" date="2015" name="Fungal Genet. Biol.">
        <title>Evolution of novel wood decay mechanisms in Agaricales revealed by the genome sequences of Fistulina hepatica and Cylindrobasidium torrendii.</title>
        <authorList>
            <person name="Floudas D."/>
            <person name="Held B.W."/>
            <person name="Riley R."/>
            <person name="Nagy L.G."/>
            <person name="Koehler G."/>
            <person name="Ransdell A.S."/>
            <person name="Younus H."/>
            <person name="Chow J."/>
            <person name="Chiniquy J."/>
            <person name="Lipzen A."/>
            <person name="Tritt A."/>
            <person name="Sun H."/>
            <person name="Haridas S."/>
            <person name="LaButti K."/>
            <person name="Ohm R.A."/>
            <person name="Kues U."/>
            <person name="Blanchette R.A."/>
            <person name="Grigoriev I.V."/>
            <person name="Minto R.E."/>
            <person name="Hibbett D.S."/>
        </authorList>
    </citation>
    <scope>NUCLEOTIDE SEQUENCE [LARGE SCALE GENOMIC DNA]</scope>
    <source>
        <strain evidence="7 8">FP15055 ss-10</strain>
    </source>
</reference>
<evidence type="ECO:0000256" key="1">
    <source>
        <dbReference type="ARBA" id="ARBA00001946"/>
    </source>
</evidence>
<dbReference type="InterPro" id="IPR034686">
    <property type="entry name" value="Terpene_cyclase-like_2"/>
</dbReference>
<name>A0A0D7BEW7_9AGAR</name>
<evidence type="ECO:0000256" key="3">
    <source>
        <dbReference type="ARBA" id="ARBA00022723"/>
    </source>
</evidence>
<keyword evidence="5 6" id="KW-0456">Lyase</keyword>
<dbReference type="SFLD" id="SFLDG01020">
    <property type="entry name" value="Terpene_Cyclase_Like_2"/>
    <property type="match status" value="1"/>
</dbReference>
<dbReference type="PANTHER" id="PTHR35201">
    <property type="entry name" value="TERPENE SYNTHASE"/>
    <property type="match status" value="1"/>
</dbReference>
<evidence type="ECO:0000313" key="7">
    <source>
        <dbReference type="EMBL" id="KIY69043.1"/>
    </source>
</evidence>
<evidence type="ECO:0000256" key="2">
    <source>
        <dbReference type="ARBA" id="ARBA00006333"/>
    </source>
</evidence>
<dbReference type="InterPro" id="IPR008949">
    <property type="entry name" value="Isoprenoid_synthase_dom_sf"/>
</dbReference>
<dbReference type="Proteomes" id="UP000054007">
    <property type="component" value="Unassembled WGS sequence"/>
</dbReference>
<dbReference type="EMBL" id="KN880491">
    <property type="protein sequence ID" value="KIY69043.1"/>
    <property type="molecule type" value="Genomic_DNA"/>
</dbReference>
<dbReference type="PANTHER" id="PTHR35201:SF4">
    <property type="entry name" value="BETA-PINACENE SYNTHASE-RELATED"/>
    <property type="match status" value="1"/>
</dbReference>
<keyword evidence="4 6" id="KW-0460">Magnesium</keyword>
<dbReference type="GO" id="GO:0010333">
    <property type="term" value="F:terpene synthase activity"/>
    <property type="evidence" value="ECO:0007669"/>
    <property type="project" value="InterPro"/>
</dbReference>
<evidence type="ECO:0000256" key="6">
    <source>
        <dbReference type="RuleBase" id="RU366034"/>
    </source>
</evidence>
<dbReference type="SUPFAM" id="SSF48576">
    <property type="entry name" value="Terpenoid synthases"/>
    <property type="match status" value="1"/>
</dbReference>
<dbReference type="Gene3D" id="1.10.600.10">
    <property type="entry name" value="Farnesyl Diphosphate Synthase"/>
    <property type="match status" value="1"/>
</dbReference>
<organism evidence="7 8">
    <name type="scientific">Cylindrobasidium torrendii FP15055 ss-10</name>
    <dbReference type="NCBI Taxonomy" id="1314674"/>
    <lineage>
        <taxon>Eukaryota</taxon>
        <taxon>Fungi</taxon>
        <taxon>Dikarya</taxon>
        <taxon>Basidiomycota</taxon>
        <taxon>Agaricomycotina</taxon>
        <taxon>Agaricomycetes</taxon>
        <taxon>Agaricomycetidae</taxon>
        <taxon>Agaricales</taxon>
        <taxon>Marasmiineae</taxon>
        <taxon>Physalacriaceae</taxon>
        <taxon>Cylindrobasidium</taxon>
    </lineage>
</organism>
<dbReference type="GO" id="GO:0046872">
    <property type="term" value="F:metal ion binding"/>
    <property type="evidence" value="ECO:0007669"/>
    <property type="project" value="UniProtKB-KW"/>
</dbReference>
<dbReference type="OrthoDB" id="6486656at2759"/>
<keyword evidence="3 6" id="KW-0479">Metal-binding</keyword>